<dbReference type="EMBL" id="VEVO01000015">
    <property type="protein sequence ID" value="KAF0030798.1"/>
    <property type="molecule type" value="Genomic_DNA"/>
</dbReference>
<name>A0A6A4SEZ4_SCOMX</name>
<evidence type="ECO:0000256" key="1">
    <source>
        <dbReference type="SAM" id="MobiDB-lite"/>
    </source>
</evidence>
<reference evidence="2 3" key="1">
    <citation type="submission" date="2019-06" db="EMBL/GenBank/DDBJ databases">
        <title>Draft genomes of female and male turbot (Scophthalmus maximus).</title>
        <authorList>
            <person name="Xu H."/>
            <person name="Xu X.-W."/>
            <person name="Shao C."/>
            <person name="Chen S."/>
        </authorList>
    </citation>
    <scope>NUCLEOTIDE SEQUENCE [LARGE SCALE GENOMIC DNA]</scope>
    <source>
        <strain evidence="2">Ysfricsl-2016a</strain>
        <tissue evidence="2">Blood</tissue>
    </source>
</reference>
<gene>
    <name evidence="2" type="ORF">F2P81_017529</name>
</gene>
<sequence length="160" mass="17577">MSVELTGGGSECPRRFTYTLPDSHGKTLALLDEVSRCDRKPPNRSSPNLASNARRVIKCISGDLRHSRSVQSGKEHICLLNVPPIILGERRAATDALNANDKSKIKGKSARERLRQIAGFALNPKYHSLCEQSQSDMASSVPSPRPGRLPPSLERRRSPP</sequence>
<dbReference type="Proteomes" id="UP000438429">
    <property type="component" value="Unassembled WGS sequence"/>
</dbReference>
<feature type="region of interest" description="Disordered" evidence="1">
    <location>
        <begin position="131"/>
        <end position="160"/>
    </location>
</feature>
<accession>A0A6A4SEZ4</accession>
<evidence type="ECO:0000313" key="3">
    <source>
        <dbReference type="Proteomes" id="UP000438429"/>
    </source>
</evidence>
<comment type="caution">
    <text evidence="2">The sequence shown here is derived from an EMBL/GenBank/DDBJ whole genome shotgun (WGS) entry which is preliminary data.</text>
</comment>
<dbReference type="AlphaFoldDB" id="A0A6A4SEZ4"/>
<proteinExistence type="predicted"/>
<protein>
    <submittedName>
        <fullName evidence="2">Uncharacterized protein</fullName>
    </submittedName>
</protein>
<evidence type="ECO:0000313" key="2">
    <source>
        <dbReference type="EMBL" id="KAF0030798.1"/>
    </source>
</evidence>
<organism evidence="2 3">
    <name type="scientific">Scophthalmus maximus</name>
    <name type="common">Turbot</name>
    <name type="synonym">Psetta maxima</name>
    <dbReference type="NCBI Taxonomy" id="52904"/>
    <lineage>
        <taxon>Eukaryota</taxon>
        <taxon>Metazoa</taxon>
        <taxon>Chordata</taxon>
        <taxon>Craniata</taxon>
        <taxon>Vertebrata</taxon>
        <taxon>Euteleostomi</taxon>
        <taxon>Actinopterygii</taxon>
        <taxon>Neopterygii</taxon>
        <taxon>Teleostei</taxon>
        <taxon>Neoteleostei</taxon>
        <taxon>Acanthomorphata</taxon>
        <taxon>Carangaria</taxon>
        <taxon>Pleuronectiformes</taxon>
        <taxon>Pleuronectoidei</taxon>
        <taxon>Scophthalmidae</taxon>
        <taxon>Scophthalmus</taxon>
    </lineage>
</organism>